<dbReference type="InterPro" id="IPR012340">
    <property type="entry name" value="NA-bd_OB-fold"/>
</dbReference>
<dbReference type="WBParaSite" id="TCNE_0000428901-mRNA-1">
    <property type="protein sequence ID" value="TCNE_0000428901-mRNA-1"/>
    <property type="gene ID" value="TCNE_0000428901"/>
</dbReference>
<organism evidence="4 5">
    <name type="scientific">Toxocara canis</name>
    <name type="common">Canine roundworm</name>
    <dbReference type="NCBI Taxonomy" id="6265"/>
    <lineage>
        <taxon>Eukaryota</taxon>
        <taxon>Metazoa</taxon>
        <taxon>Ecdysozoa</taxon>
        <taxon>Nematoda</taxon>
        <taxon>Chromadorea</taxon>
        <taxon>Rhabditida</taxon>
        <taxon>Spirurina</taxon>
        <taxon>Ascaridomorpha</taxon>
        <taxon>Ascaridoidea</taxon>
        <taxon>Toxocaridae</taxon>
        <taxon>Toxocara</taxon>
    </lineage>
</organism>
<dbReference type="Gene3D" id="3.30.1910.20">
    <property type="entry name" value="asparaginyl-tRNA synthetase, N-terminal domain"/>
    <property type="match status" value="1"/>
</dbReference>
<dbReference type="Gene3D" id="2.40.50.140">
    <property type="entry name" value="Nucleic acid-binding proteins"/>
    <property type="match status" value="1"/>
</dbReference>
<feature type="coiled-coil region" evidence="1">
    <location>
        <begin position="60"/>
        <end position="87"/>
    </location>
</feature>
<dbReference type="EMBL" id="UYWY01006945">
    <property type="protein sequence ID" value="VDM30006.1"/>
    <property type="molecule type" value="Genomic_DNA"/>
</dbReference>
<reference evidence="3 4" key="2">
    <citation type="submission" date="2018-11" db="EMBL/GenBank/DDBJ databases">
        <authorList>
            <consortium name="Pathogen Informatics"/>
        </authorList>
    </citation>
    <scope>NUCLEOTIDE SEQUENCE [LARGE SCALE GENOMIC DNA]</scope>
</reference>
<dbReference type="Pfam" id="PF20917">
    <property type="entry name" value="AsnRS_N"/>
    <property type="match status" value="1"/>
</dbReference>
<gene>
    <name evidence="3" type="ORF">TCNE_LOCUS4289</name>
</gene>
<proteinExistence type="predicted"/>
<evidence type="ECO:0000313" key="5">
    <source>
        <dbReference type="WBParaSite" id="TCNE_0000428901-mRNA-1"/>
    </source>
</evidence>
<keyword evidence="1" id="KW-0175">Coiled coil</keyword>
<sequence length="141" mass="15571">MSPAPKLYICAETGSDENDGSEQKPLKTLFQAMMIAKSATGDFLVRVEKDGVKCWEPASKTALKKNQKKFEQEMKKAEKAGAKAKAAEELAIAAMEEAKNVYIAPPVDAPQATLIKIRDAINNRGKRVCVKAWVHRLRRQG</sequence>
<evidence type="ECO:0000313" key="4">
    <source>
        <dbReference type="Proteomes" id="UP000050794"/>
    </source>
</evidence>
<dbReference type="Proteomes" id="UP000050794">
    <property type="component" value="Unassembled WGS sequence"/>
</dbReference>
<evidence type="ECO:0000256" key="1">
    <source>
        <dbReference type="SAM" id="Coils"/>
    </source>
</evidence>
<feature type="domain" description="Asparagine--tRNA ligase N-terminal" evidence="2">
    <location>
        <begin position="21"/>
        <end position="104"/>
    </location>
</feature>
<evidence type="ECO:0000313" key="3">
    <source>
        <dbReference type="EMBL" id="VDM30006.1"/>
    </source>
</evidence>
<keyword evidence="4" id="KW-1185">Reference proteome</keyword>
<dbReference type="InterPro" id="IPR048952">
    <property type="entry name" value="AsnRS_N"/>
</dbReference>
<dbReference type="AlphaFoldDB" id="A0A183U719"/>
<accession>A0A183U719</accession>
<protein>
    <submittedName>
        <fullName evidence="5">Remorin_C domain-containing protein</fullName>
    </submittedName>
</protein>
<reference evidence="5" key="1">
    <citation type="submission" date="2016-06" db="UniProtKB">
        <authorList>
            <consortium name="WormBaseParasite"/>
        </authorList>
    </citation>
    <scope>IDENTIFICATION</scope>
</reference>
<evidence type="ECO:0000259" key="2">
    <source>
        <dbReference type="Pfam" id="PF20917"/>
    </source>
</evidence>
<name>A0A183U719_TOXCA</name>